<name>A0A3P6SCY2_CYLGO</name>
<reference evidence="2 3" key="1">
    <citation type="submission" date="2018-11" db="EMBL/GenBank/DDBJ databases">
        <authorList>
            <consortium name="Pathogen Informatics"/>
        </authorList>
    </citation>
    <scope>NUCLEOTIDE SEQUENCE [LARGE SCALE GENOMIC DNA]</scope>
</reference>
<keyword evidence="3" id="KW-1185">Reference proteome</keyword>
<dbReference type="Proteomes" id="UP000271889">
    <property type="component" value="Unassembled WGS sequence"/>
</dbReference>
<evidence type="ECO:0000313" key="3">
    <source>
        <dbReference type="Proteomes" id="UP000271889"/>
    </source>
</evidence>
<proteinExistence type="predicted"/>
<dbReference type="AlphaFoldDB" id="A0A3P6SCY2"/>
<feature type="region of interest" description="Disordered" evidence="1">
    <location>
        <begin position="122"/>
        <end position="156"/>
    </location>
</feature>
<evidence type="ECO:0000256" key="1">
    <source>
        <dbReference type="SAM" id="MobiDB-lite"/>
    </source>
</evidence>
<gene>
    <name evidence="2" type="ORF">CGOC_LOCUS6971</name>
</gene>
<evidence type="ECO:0000313" key="2">
    <source>
        <dbReference type="EMBL" id="VDK73812.1"/>
    </source>
</evidence>
<accession>A0A3P6SCY2</accession>
<organism evidence="2 3">
    <name type="scientific">Cylicostephanus goldi</name>
    <name type="common">Nematode worm</name>
    <dbReference type="NCBI Taxonomy" id="71465"/>
    <lineage>
        <taxon>Eukaryota</taxon>
        <taxon>Metazoa</taxon>
        <taxon>Ecdysozoa</taxon>
        <taxon>Nematoda</taxon>
        <taxon>Chromadorea</taxon>
        <taxon>Rhabditida</taxon>
        <taxon>Rhabditina</taxon>
        <taxon>Rhabditomorpha</taxon>
        <taxon>Strongyloidea</taxon>
        <taxon>Strongylidae</taxon>
        <taxon>Cylicostephanus</taxon>
    </lineage>
</organism>
<feature type="compositionally biased region" description="Basic and acidic residues" evidence="1">
    <location>
        <begin position="133"/>
        <end position="142"/>
    </location>
</feature>
<dbReference type="EMBL" id="UYRV01023550">
    <property type="protein sequence ID" value="VDK73812.1"/>
    <property type="molecule type" value="Genomic_DNA"/>
</dbReference>
<protein>
    <submittedName>
        <fullName evidence="2">Uncharacterized protein</fullName>
    </submittedName>
</protein>
<sequence length="156" mass="18125">MRLWRCVLVWAQFKTKGFWIPITQYPKASDYATKNYNYIKRWITVGRVLTPEERKSYDTACALKRLIVAHMTMKKRQDPKFTAQFVLVDKRTLRLRIDKQYYTLEDASARFSISSEAIAAEVQKHQASSGANERNKSKRQADADGTEGPSNKMQKL</sequence>